<keyword evidence="1" id="KW-0732">Signal</keyword>
<dbReference type="AlphaFoldDB" id="A0A2C6CUH4"/>
<organism evidence="2 4">
    <name type="scientific">Budvicia aquatica</name>
    <dbReference type="NCBI Taxonomy" id="82979"/>
    <lineage>
        <taxon>Bacteria</taxon>
        <taxon>Pseudomonadati</taxon>
        <taxon>Pseudomonadota</taxon>
        <taxon>Gammaproteobacteria</taxon>
        <taxon>Enterobacterales</taxon>
        <taxon>Budviciaceae</taxon>
        <taxon>Budvicia</taxon>
    </lineage>
</organism>
<feature type="chain" id="PRO_5036036572" description="Lipoprotein" evidence="1">
    <location>
        <begin position="20"/>
        <end position="319"/>
    </location>
</feature>
<dbReference type="Proteomes" id="UP000373449">
    <property type="component" value="Unassembled WGS sequence"/>
</dbReference>
<evidence type="ECO:0000313" key="5">
    <source>
        <dbReference type="Proteomes" id="UP000373449"/>
    </source>
</evidence>
<accession>A0A2C6CUH4</accession>
<name>A0A2C6CUH4_9GAMM</name>
<keyword evidence="4" id="KW-1185">Reference proteome</keyword>
<dbReference type="PROSITE" id="PS51257">
    <property type="entry name" value="PROKAR_LIPOPROTEIN"/>
    <property type="match status" value="1"/>
</dbReference>
<reference evidence="4" key="1">
    <citation type="submission" date="2017-09" db="EMBL/GenBank/DDBJ databases">
        <title>FDA dAtabase for Regulatory Grade micrObial Sequences (FDA-ARGOS): Supporting development and validation of Infectious Disease Dx tests.</title>
        <authorList>
            <person name="Minogue T."/>
            <person name="Wolcott M."/>
            <person name="Wasieloski L."/>
            <person name="Aguilar W."/>
            <person name="Moore D."/>
            <person name="Tallon L."/>
            <person name="Sadzewicz L."/>
            <person name="Ott S."/>
            <person name="Zhao X."/>
            <person name="Nagaraj S."/>
            <person name="Vavikolanu K."/>
            <person name="Aluvathingal J."/>
            <person name="Nadendla S."/>
            <person name="Sichtig H."/>
        </authorList>
    </citation>
    <scope>NUCLEOTIDE SEQUENCE [LARGE SCALE GENOMIC DNA]</scope>
    <source>
        <strain evidence="4">FDAARGOS_387</strain>
    </source>
</reference>
<protein>
    <recommendedName>
        <fullName evidence="6">Lipoprotein</fullName>
    </recommendedName>
</protein>
<evidence type="ECO:0008006" key="6">
    <source>
        <dbReference type="Google" id="ProtNLM"/>
    </source>
</evidence>
<dbReference type="OrthoDB" id="6565185at2"/>
<reference evidence="2" key="2">
    <citation type="submission" date="2017-09" db="EMBL/GenBank/DDBJ databases">
        <title>FDA dAtabase for Regulatory Grade micrObial Sequences (FDA-ARGOS): Supporting development and validation of Infectious Disease Dx tests.</title>
        <authorList>
            <person name="Minogue T."/>
            <person name="Wolcott M."/>
            <person name="Wasieloski L."/>
            <person name="Aguilar W."/>
            <person name="Moore D."/>
            <person name="Tallon L.J."/>
            <person name="Sadzewicz L."/>
            <person name="Ott S."/>
            <person name="Zhao X."/>
            <person name="Nagaraj S."/>
            <person name="Vavikolanu K."/>
            <person name="Aluvathingal J."/>
            <person name="Nadendla S."/>
            <person name="Sichtig H."/>
        </authorList>
    </citation>
    <scope>NUCLEOTIDE SEQUENCE</scope>
    <source>
        <strain evidence="2">FDAARGOS_387</strain>
    </source>
</reference>
<gene>
    <name evidence="2" type="ORF">CRN84_13685</name>
    <name evidence="3" type="ORF">NCTC12282_03869</name>
</gene>
<feature type="signal peptide" evidence="1">
    <location>
        <begin position="1"/>
        <end position="19"/>
    </location>
</feature>
<evidence type="ECO:0000313" key="2">
    <source>
        <dbReference type="EMBL" id="PHI30309.1"/>
    </source>
</evidence>
<evidence type="ECO:0000313" key="4">
    <source>
        <dbReference type="Proteomes" id="UP000224974"/>
    </source>
</evidence>
<sequence length="319" mass="36179">MKKSLLVVFIMLLTGCDLFESGVAYTLDNPKNEPITVSLDGKEYQLPAVGHISVELKSGVHTIAYQGESAQFYIFKDGKGGLINPTLSNYYVNYGFYKVDNDGYDREKMTNEMMLSYRNTDTILGNEFSGYFYKYNDLVIEKLGDTRGWSFDVDEEQSNVVSSTSSIKIIGKIFREAAFIKLIKDETGTELLPVSGYQQPARSFANIALFYPPLTMKHECAQINQYFDGMNKQLTELQSVSTDASAREEVRKQLMHYSSGLLQAKQQCPKKDFFVESVNSFGATNRVLDGDARNAYERPEKEADAAMKWMTNRYVFILK</sequence>
<dbReference type="EMBL" id="PDDX01000001">
    <property type="protein sequence ID" value="PHI30309.1"/>
    <property type="molecule type" value="Genomic_DNA"/>
</dbReference>
<dbReference type="Proteomes" id="UP000224974">
    <property type="component" value="Unassembled WGS sequence"/>
</dbReference>
<dbReference type="RefSeq" id="WP_029094076.1">
    <property type="nucleotide sequence ID" value="NZ_CAADJA010000002.1"/>
</dbReference>
<evidence type="ECO:0000313" key="3">
    <source>
        <dbReference type="EMBL" id="VFS49392.1"/>
    </source>
</evidence>
<dbReference type="EMBL" id="CAADJA010000002">
    <property type="protein sequence ID" value="VFS49392.1"/>
    <property type="molecule type" value="Genomic_DNA"/>
</dbReference>
<evidence type="ECO:0000256" key="1">
    <source>
        <dbReference type="SAM" id="SignalP"/>
    </source>
</evidence>
<proteinExistence type="predicted"/>
<reference evidence="3 5" key="3">
    <citation type="submission" date="2019-03" db="EMBL/GenBank/DDBJ databases">
        <authorList>
            <consortium name="Pathogen Informatics"/>
        </authorList>
    </citation>
    <scope>NUCLEOTIDE SEQUENCE [LARGE SCALE GENOMIC DNA]</scope>
    <source>
        <strain evidence="3 5">NCTC12282</strain>
    </source>
</reference>